<feature type="compositionally biased region" description="Basic and acidic residues" evidence="1">
    <location>
        <begin position="40"/>
        <end position="56"/>
    </location>
</feature>
<dbReference type="Proteomes" id="UP001290455">
    <property type="component" value="Unassembled WGS sequence"/>
</dbReference>
<feature type="transmembrane region" description="Helical" evidence="2">
    <location>
        <begin position="129"/>
        <end position="151"/>
    </location>
</feature>
<evidence type="ECO:0000313" key="4">
    <source>
        <dbReference type="Proteomes" id="UP001290455"/>
    </source>
</evidence>
<organism evidence="3 4">
    <name type="scientific">Robertmurraya mangrovi</name>
    <dbReference type="NCBI Taxonomy" id="3098077"/>
    <lineage>
        <taxon>Bacteria</taxon>
        <taxon>Bacillati</taxon>
        <taxon>Bacillota</taxon>
        <taxon>Bacilli</taxon>
        <taxon>Bacillales</taxon>
        <taxon>Bacillaceae</taxon>
        <taxon>Robertmurraya</taxon>
    </lineage>
</organism>
<feature type="transmembrane region" description="Helical" evidence="2">
    <location>
        <begin position="332"/>
        <end position="356"/>
    </location>
</feature>
<keyword evidence="2" id="KW-0812">Transmembrane</keyword>
<evidence type="ECO:0000256" key="2">
    <source>
        <dbReference type="SAM" id="Phobius"/>
    </source>
</evidence>
<protein>
    <submittedName>
        <fullName evidence="3">Uncharacterized protein</fullName>
    </submittedName>
</protein>
<evidence type="ECO:0000256" key="1">
    <source>
        <dbReference type="SAM" id="MobiDB-lite"/>
    </source>
</evidence>
<reference evidence="3 4" key="1">
    <citation type="submission" date="2023-11" db="EMBL/GenBank/DDBJ databases">
        <title>Bacillus jintuensis, isolated from a mudflat on the Beibu Gulf coast.</title>
        <authorList>
            <person name="Li M."/>
        </authorList>
    </citation>
    <scope>NUCLEOTIDE SEQUENCE [LARGE SCALE GENOMIC DNA]</scope>
    <source>
        <strain evidence="3 4">31A1R</strain>
    </source>
</reference>
<feature type="transmembrane region" description="Helical" evidence="2">
    <location>
        <begin position="289"/>
        <end position="312"/>
    </location>
</feature>
<feature type="compositionally biased region" description="Low complexity" evidence="1">
    <location>
        <begin position="432"/>
        <end position="456"/>
    </location>
</feature>
<proteinExistence type="predicted"/>
<accession>A0ABU5J4V8</accession>
<feature type="transmembrane region" description="Helical" evidence="2">
    <location>
        <begin position="184"/>
        <end position="214"/>
    </location>
</feature>
<feature type="compositionally biased region" description="Polar residues" evidence="1">
    <location>
        <begin position="474"/>
        <end position="493"/>
    </location>
</feature>
<dbReference type="EMBL" id="JAXOFX010000025">
    <property type="protein sequence ID" value="MDZ5474422.1"/>
    <property type="molecule type" value="Genomic_DNA"/>
</dbReference>
<evidence type="ECO:0000313" key="3">
    <source>
        <dbReference type="EMBL" id="MDZ5474422.1"/>
    </source>
</evidence>
<comment type="caution">
    <text evidence="3">The sequence shown here is derived from an EMBL/GenBank/DDBJ whole genome shotgun (WGS) entry which is preliminary data.</text>
</comment>
<feature type="region of interest" description="Disordered" evidence="1">
    <location>
        <begin position="40"/>
        <end position="61"/>
    </location>
</feature>
<name>A0ABU5J4V8_9BACI</name>
<gene>
    <name evidence="3" type="ORF">SM124_22260</name>
</gene>
<feature type="transmembrane region" description="Helical" evidence="2">
    <location>
        <begin position="158"/>
        <end position="178"/>
    </location>
</feature>
<feature type="transmembrane region" description="Helical" evidence="2">
    <location>
        <begin position="9"/>
        <end position="29"/>
    </location>
</feature>
<keyword evidence="2" id="KW-1133">Transmembrane helix</keyword>
<feature type="region of interest" description="Disordered" evidence="1">
    <location>
        <begin position="432"/>
        <end position="508"/>
    </location>
</feature>
<dbReference type="RefSeq" id="WP_322448704.1">
    <property type="nucleotide sequence ID" value="NZ_JAXOFX010000025.1"/>
</dbReference>
<feature type="transmembrane region" description="Helical" evidence="2">
    <location>
        <begin position="377"/>
        <end position="396"/>
    </location>
</feature>
<feature type="compositionally biased region" description="Basic and acidic residues" evidence="1">
    <location>
        <begin position="459"/>
        <end position="472"/>
    </location>
</feature>
<keyword evidence="2" id="KW-0472">Membrane</keyword>
<sequence length="508" mass="55403">MPRKEMIQAFLYGFIFLLFFQVFSVQLAFGNVEDVDSEKQQISKVEPSDSKEHDPDAGGGDVPWWKVIWDKAKEIGQDGLDIISDLGSTISTEWNEFLTDLENSWVGDAWDKATDWLNDAWDWIQETEWIQTIVASILATALIVVAIIVIVGTAPAWGVIAIIGAAALGAGFLYQWIAGDNYSFLGAFGSSLIGGILGYVGYTTGAFATAWLWLRNTAGPAAWNWIRNTAVPWVVGKGRAALTWGRTVAWPWLRGKGIAFGTFLRTQFQLYLTRFRAFYLPNSKLSMGALLLGPGLGMFGGFIGSIAGSLIAGEKITLWKLVYDVAVGGITGTLWAPVFAAGVLLSGSSLLVLGLYGGFESYISDGIKNGEWLKFENFAIGFAVSILSFKGLTFVVDKILKFVGWDHVLTSEAGTKISEEYVKDKIKDLFNGNSGDTGNSGNKEGNTPTNDSTTETNTEENKTQVQTDKKPLNEGNQVNDNDTNTKTEPSVNKSAERGINNLKPEPEF</sequence>
<keyword evidence="4" id="KW-1185">Reference proteome</keyword>